<sequence length="66" mass="7675">MFHRQVASCRDDIGSFLRLSCESMHSEEVSFREGSPLALRLFDDCNEPFDKVVLRRLVNSGSDRRR</sequence>
<keyword evidence="2" id="KW-1185">Reference proteome</keyword>
<evidence type="ECO:0000313" key="2">
    <source>
        <dbReference type="Proteomes" id="UP000183832"/>
    </source>
</evidence>
<evidence type="ECO:0000313" key="1">
    <source>
        <dbReference type="EMBL" id="CRK86320.1"/>
    </source>
</evidence>
<organism evidence="1 2">
    <name type="scientific">Clunio marinus</name>
    <dbReference type="NCBI Taxonomy" id="568069"/>
    <lineage>
        <taxon>Eukaryota</taxon>
        <taxon>Metazoa</taxon>
        <taxon>Ecdysozoa</taxon>
        <taxon>Arthropoda</taxon>
        <taxon>Hexapoda</taxon>
        <taxon>Insecta</taxon>
        <taxon>Pterygota</taxon>
        <taxon>Neoptera</taxon>
        <taxon>Endopterygota</taxon>
        <taxon>Diptera</taxon>
        <taxon>Nematocera</taxon>
        <taxon>Chironomoidea</taxon>
        <taxon>Chironomidae</taxon>
        <taxon>Clunio</taxon>
    </lineage>
</organism>
<proteinExistence type="predicted"/>
<gene>
    <name evidence="1" type="ORF">CLUMA_CG000251</name>
</gene>
<reference evidence="1 2" key="1">
    <citation type="submission" date="2015-04" db="EMBL/GenBank/DDBJ databases">
        <authorList>
            <person name="Syromyatnikov M.Y."/>
            <person name="Popov V.N."/>
        </authorList>
    </citation>
    <scope>NUCLEOTIDE SEQUENCE [LARGE SCALE GENOMIC DNA]</scope>
</reference>
<dbReference type="Proteomes" id="UP000183832">
    <property type="component" value="Unassembled WGS sequence"/>
</dbReference>
<name>A0A1J1HEC5_9DIPT</name>
<dbReference type="EMBL" id="CVRI01000001">
    <property type="protein sequence ID" value="CRK86320.1"/>
    <property type="molecule type" value="Genomic_DNA"/>
</dbReference>
<protein>
    <submittedName>
        <fullName evidence="1">CLUMA_CG000251, isoform A</fullName>
    </submittedName>
</protein>
<accession>A0A1J1HEC5</accession>
<dbReference type="AlphaFoldDB" id="A0A1J1HEC5"/>